<dbReference type="InterPro" id="IPR050188">
    <property type="entry name" value="RluA_PseudoU_synthase"/>
</dbReference>
<feature type="domain" description="Pseudouridine synthase RsuA/RluA-like" evidence="2">
    <location>
        <begin position="92"/>
        <end position="224"/>
    </location>
</feature>
<dbReference type="EC" id="5.4.99.28" evidence="3"/>
<evidence type="ECO:0000313" key="4">
    <source>
        <dbReference type="Proteomes" id="UP000528457"/>
    </source>
</evidence>
<name>A0A7X0JW52_9GAMM</name>
<dbReference type="GO" id="GO:0160151">
    <property type="term" value="F:tRNA pseudouridine(32) synthase activity"/>
    <property type="evidence" value="ECO:0007669"/>
    <property type="project" value="UniProtKB-EC"/>
</dbReference>
<dbReference type="InParanoid" id="A0A7X0JW52"/>
<dbReference type="GO" id="GO:0001522">
    <property type="term" value="P:pseudouridine synthesis"/>
    <property type="evidence" value="ECO:0007669"/>
    <property type="project" value="InterPro"/>
</dbReference>
<feature type="compositionally biased region" description="Basic and acidic residues" evidence="1">
    <location>
        <begin position="236"/>
        <end position="253"/>
    </location>
</feature>
<organism evidence="3 4">
    <name type="scientific">Pseudoteredinibacter isoporae</name>
    <dbReference type="NCBI Taxonomy" id="570281"/>
    <lineage>
        <taxon>Bacteria</taxon>
        <taxon>Pseudomonadati</taxon>
        <taxon>Pseudomonadota</taxon>
        <taxon>Gammaproteobacteria</taxon>
        <taxon>Cellvibrionales</taxon>
        <taxon>Cellvibrionaceae</taxon>
        <taxon>Pseudoteredinibacter</taxon>
    </lineage>
</organism>
<dbReference type="Pfam" id="PF00849">
    <property type="entry name" value="PseudoU_synth_2"/>
    <property type="match status" value="1"/>
</dbReference>
<evidence type="ECO:0000259" key="2">
    <source>
        <dbReference type="Pfam" id="PF00849"/>
    </source>
</evidence>
<dbReference type="RefSeq" id="WP_166848180.1">
    <property type="nucleotide sequence ID" value="NZ_JAAONY010000003.1"/>
</dbReference>
<dbReference type="SUPFAM" id="SSF55120">
    <property type="entry name" value="Pseudouridine synthase"/>
    <property type="match status" value="1"/>
</dbReference>
<keyword evidence="4" id="KW-1185">Reference proteome</keyword>
<comment type="caution">
    <text evidence="3">The sequence shown here is derived from an EMBL/GenBank/DDBJ whole genome shotgun (WGS) entry which is preliminary data.</text>
</comment>
<dbReference type="InterPro" id="IPR006145">
    <property type="entry name" value="PsdUridine_synth_RsuA/RluA"/>
</dbReference>
<reference evidence="3 4" key="1">
    <citation type="submission" date="2020-08" db="EMBL/GenBank/DDBJ databases">
        <title>Genomic Encyclopedia of Type Strains, Phase IV (KMG-IV): sequencing the most valuable type-strain genomes for metagenomic binning, comparative biology and taxonomic classification.</title>
        <authorList>
            <person name="Goeker M."/>
        </authorList>
    </citation>
    <scope>NUCLEOTIDE SEQUENCE [LARGE SCALE GENOMIC DNA]</scope>
    <source>
        <strain evidence="3 4">DSM 22368</strain>
    </source>
</reference>
<protein>
    <submittedName>
        <fullName evidence="3">tRNA pseudouridine32 synthase/23S rRNA pseudouridine746 synthase</fullName>
        <ecNumber evidence="3">5.4.99.28</ecNumber>
        <ecNumber evidence="3">5.4.99.29</ecNumber>
    </submittedName>
</protein>
<proteinExistence type="predicted"/>
<dbReference type="CDD" id="cd02869">
    <property type="entry name" value="PseudoU_synth_RluA_like"/>
    <property type="match status" value="1"/>
</dbReference>
<dbReference type="GO" id="GO:0160142">
    <property type="term" value="F:23S rRNA pseudouridine(746) synthase activity"/>
    <property type="evidence" value="ECO:0007669"/>
    <property type="project" value="UniProtKB-EC"/>
</dbReference>
<dbReference type="InterPro" id="IPR020103">
    <property type="entry name" value="PsdUridine_synth_cat_dom_sf"/>
</dbReference>
<dbReference type="PANTHER" id="PTHR21600">
    <property type="entry name" value="MITOCHONDRIAL RNA PSEUDOURIDINE SYNTHASE"/>
    <property type="match status" value="1"/>
</dbReference>
<sequence length="305" mass="34636">MSDVQEYHLNIDSDKAHRSPLDLLVEHSGLSRNVIKQAMSKGAVWRQRGKKALPLRRNSDNCKDIAQLHFYYQPDILSQIPQQAELIKDLQDYSVWLKPRGMRSQGSRFADHCALVRVAEQAISRPCRIVHRLDQDACGLILLAHNKAAARHLSELFAQHTIEKRYHIVVDGDFPEQKQIIDQTLDDKPAYSEFSKLTVLEGNRSLVEVRITTGRKHQVRRHAALLGYPVIGDSRYGKDNRKNNGESNEKDTHGGSAQYPLQLCAQQLSFSDHQGHDQQFSINSQAWLQAITEASNTPSNYPINT</sequence>
<accession>A0A7X0JW52</accession>
<dbReference type="Gene3D" id="3.30.2350.10">
    <property type="entry name" value="Pseudouridine synthase"/>
    <property type="match status" value="1"/>
</dbReference>
<dbReference type="EC" id="5.4.99.29" evidence="3"/>
<dbReference type="Proteomes" id="UP000528457">
    <property type="component" value="Unassembled WGS sequence"/>
</dbReference>
<dbReference type="GO" id="GO:0003723">
    <property type="term" value="F:RNA binding"/>
    <property type="evidence" value="ECO:0007669"/>
    <property type="project" value="InterPro"/>
</dbReference>
<keyword evidence="3" id="KW-0413">Isomerase</keyword>
<gene>
    <name evidence="3" type="ORF">HNR48_003635</name>
</gene>
<evidence type="ECO:0000256" key="1">
    <source>
        <dbReference type="SAM" id="MobiDB-lite"/>
    </source>
</evidence>
<dbReference type="EMBL" id="JACHHT010000003">
    <property type="protein sequence ID" value="MBB6523333.1"/>
    <property type="molecule type" value="Genomic_DNA"/>
</dbReference>
<feature type="region of interest" description="Disordered" evidence="1">
    <location>
        <begin position="236"/>
        <end position="256"/>
    </location>
</feature>
<evidence type="ECO:0000313" key="3">
    <source>
        <dbReference type="EMBL" id="MBB6523333.1"/>
    </source>
</evidence>
<dbReference type="AlphaFoldDB" id="A0A7X0JW52"/>
<dbReference type="GO" id="GO:0006396">
    <property type="term" value="P:RNA processing"/>
    <property type="evidence" value="ECO:0007669"/>
    <property type="project" value="UniProtKB-ARBA"/>
</dbReference>